<organism evidence="2 3">
    <name type="scientific">Ophiocordyceps camponoti-rufipedis</name>
    <dbReference type="NCBI Taxonomy" id="2004952"/>
    <lineage>
        <taxon>Eukaryota</taxon>
        <taxon>Fungi</taxon>
        <taxon>Dikarya</taxon>
        <taxon>Ascomycota</taxon>
        <taxon>Pezizomycotina</taxon>
        <taxon>Sordariomycetes</taxon>
        <taxon>Hypocreomycetidae</taxon>
        <taxon>Hypocreales</taxon>
        <taxon>Ophiocordycipitaceae</taxon>
        <taxon>Ophiocordyceps</taxon>
    </lineage>
</organism>
<gene>
    <name evidence="2" type="ORF">CDD80_5627</name>
</gene>
<feature type="compositionally biased region" description="Pro residues" evidence="1">
    <location>
        <begin position="62"/>
        <end position="77"/>
    </location>
</feature>
<protein>
    <submittedName>
        <fullName evidence="2">Uncharacterized protein</fullName>
    </submittedName>
</protein>
<name>A0A2C5YT94_9HYPO</name>
<feature type="region of interest" description="Disordered" evidence="1">
    <location>
        <begin position="127"/>
        <end position="149"/>
    </location>
</feature>
<reference evidence="2 3" key="1">
    <citation type="submission" date="2017-06" db="EMBL/GenBank/DDBJ databases">
        <title>Ant-infecting Ophiocordyceps genomes reveal a high diversity of potential behavioral manipulation genes and a possible major role for enterotoxins.</title>
        <authorList>
            <person name="De Bekker C."/>
            <person name="Evans H.C."/>
            <person name="Brachmann A."/>
            <person name="Hughes D.P."/>
        </authorList>
    </citation>
    <scope>NUCLEOTIDE SEQUENCE [LARGE SCALE GENOMIC DNA]</scope>
    <source>
        <strain evidence="2 3">Map16</strain>
    </source>
</reference>
<keyword evidence="3" id="KW-1185">Reference proteome</keyword>
<dbReference type="AlphaFoldDB" id="A0A2C5YT94"/>
<proteinExistence type="predicted"/>
<evidence type="ECO:0000313" key="3">
    <source>
        <dbReference type="Proteomes" id="UP000226431"/>
    </source>
</evidence>
<dbReference type="Proteomes" id="UP000226431">
    <property type="component" value="Unassembled WGS sequence"/>
</dbReference>
<dbReference type="EMBL" id="NJES01000568">
    <property type="protein sequence ID" value="PHH70956.1"/>
    <property type="molecule type" value="Genomic_DNA"/>
</dbReference>
<accession>A0A2C5YT94</accession>
<evidence type="ECO:0000313" key="2">
    <source>
        <dbReference type="EMBL" id="PHH70956.1"/>
    </source>
</evidence>
<comment type="caution">
    <text evidence="2">The sequence shown here is derived from an EMBL/GenBank/DDBJ whole genome shotgun (WGS) entry which is preliminary data.</text>
</comment>
<feature type="region of interest" description="Disordered" evidence="1">
    <location>
        <begin position="23"/>
        <end position="79"/>
    </location>
</feature>
<evidence type="ECO:0000256" key="1">
    <source>
        <dbReference type="SAM" id="MobiDB-lite"/>
    </source>
</evidence>
<sequence length="149" mass="16732">MSRPLCQIIEDMSRVNDGAIARFRLPPQPSKKPSPSQNIKINRNFVKEQHTPRPNKPHGQLNPPPLPIRNSMHPPPSIDIQQRNKIIPPLRKRIAPHGAEQMRDWDIVPPHHRVEHPFETEVGDALERDGEGVQTAHGYGSSGCEPLAG</sequence>